<accession>A0A3Q8CDV8</accession>
<evidence type="ECO:0000259" key="2">
    <source>
        <dbReference type="Pfam" id="PF13731"/>
    </source>
</evidence>
<feature type="domain" description="WxL" evidence="2">
    <location>
        <begin position="29"/>
        <end position="165"/>
    </location>
</feature>
<dbReference type="KEGG" id="lng:BSQ50_11330"/>
<gene>
    <name evidence="3" type="ORF">BSQ50_11330</name>
</gene>
<name>A0A3Q8CDV8_9LACO</name>
<dbReference type="RefSeq" id="WP_148127275.1">
    <property type="nucleotide sequence ID" value="NZ_CP018180.1"/>
</dbReference>
<protein>
    <recommendedName>
        <fullName evidence="2">WxL domain-containing protein</fullName>
    </recommendedName>
</protein>
<reference evidence="3 4" key="1">
    <citation type="submission" date="2016-11" db="EMBL/GenBank/DDBJ databases">
        <title>Interaction between Lactobacillus species and yeast in water kefir.</title>
        <authorList>
            <person name="Behr J."/>
            <person name="Xu D."/>
            <person name="Vogel R.F."/>
        </authorList>
    </citation>
    <scope>NUCLEOTIDE SEQUENCE [LARGE SCALE GENOMIC DNA]</scope>
    <source>
        <strain evidence="3 4">TMW 1.1827</strain>
    </source>
</reference>
<feature type="signal peptide" evidence="1">
    <location>
        <begin position="1"/>
        <end position="25"/>
    </location>
</feature>
<evidence type="ECO:0000313" key="3">
    <source>
        <dbReference type="EMBL" id="AUJ33084.1"/>
    </source>
</evidence>
<keyword evidence="1" id="KW-0732">Signal</keyword>
<feature type="chain" id="PRO_5018660097" description="WxL domain-containing protein" evidence="1">
    <location>
        <begin position="26"/>
        <end position="183"/>
    </location>
</feature>
<keyword evidence="4" id="KW-1185">Reference proteome</keyword>
<proteinExistence type="predicted"/>
<dbReference type="Pfam" id="PF13731">
    <property type="entry name" value="WxL"/>
    <property type="match status" value="1"/>
</dbReference>
<dbReference type="InterPro" id="IPR027994">
    <property type="entry name" value="WxL_dom"/>
</dbReference>
<dbReference type="Proteomes" id="UP000324497">
    <property type="component" value="Chromosome"/>
</dbReference>
<organism evidence="3 4">
    <name type="scientific">Liquorilactobacillus nagelii</name>
    <dbReference type="NCBI Taxonomy" id="82688"/>
    <lineage>
        <taxon>Bacteria</taxon>
        <taxon>Bacillati</taxon>
        <taxon>Bacillota</taxon>
        <taxon>Bacilli</taxon>
        <taxon>Lactobacillales</taxon>
        <taxon>Lactobacillaceae</taxon>
        <taxon>Liquorilactobacillus</taxon>
    </lineage>
</organism>
<evidence type="ECO:0000313" key="4">
    <source>
        <dbReference type="Proteomes" id="UP000324497"/>
    </source>
</evidence>
<sequence>MKKNFVFTIVFSLCVLVFLPLTTKADTTTTDVSFTVESGGVELAQVPKLNFGGKTVPQNLVDRMKTSEVTAYQSSSSQKSVDQLTVRDYRGSNSGWSITAQVAAGNQSVIMGQTNNSQVTIGSSPTTVFKNSDCDSFNGVKSAALKRASLRVNKNNLTDSAKKGQVVIWTLSNTASDINFSKS</sequence>
<dbReference type="EMBL" id="CP018180">
    <property type="protein sequence ID" value="AUJ33084.1"/>
    <property type="molecule type" value="Genomic_DNA"/>
</dbReference>
<dbReference type="AlphaFoldDB" id="A0A3Q8CDV8"/>
<evidence type="ECO:0000256" key="1">
    <source>
        <dbReference type="SAM" id="SignalP"/>
    </source>
</evidence>